<evidence type="ECO:0000313" key="3">
    <source>
        <dbReference type="Proteomes" id="UP000332933"/>
    </source>
</evidence>
<dbReference type="EMBL" id="CAADRA010001226">
    <property type="protein sequence ID" value="VFT81850.1"/>
    <property type="molecule type" value="Genomic_DNA"/>
</dbReference>
<evidence type="ECO:0000313" key="1">
    <source>
        <dbReference type="EMBL" id="KAF0712618.1"/>
    </source>
</evidence>
<keyword evidence="3" id="KW-1185">Reference proteome</keyword>
<gene>
    <name evidence="2" type="primary">Aste57867_4754</name>
    <name evidence="1" type="ORF">As57867_004741</name>
    <name evidence="2" type="ORF">ASTE57867_4754</name>
</gene>
<evidence type="ECO:0000313" key="2">
    <source>
        <dbReference type="EMBL" id="VFT81850.1"/>
    </source>
</evidence>
<dbReference type="Proteomes" id="UP000332933">
    <property type="component" value="Unassembled WGS sequence"/>
</dbReference>
<proteinExistence type="predicted"/>
<protein>
    <submittedName>
        <fullName evidence="2">Aste57867_4754 protein</fullName>
    </submittedName>
</protein>
<reference evidence="1" key="2">
    <citation type="submission" date="2019-06" db="EMBL/GenBank/DDBJ databases">
        <title>Genomics analysis of Aphanomyces spp. identifies a new class of oomycete effector associated with host adaptation.</title>
        <authorList>
            <person name="Gaulin E."/>
        </authorList>
    </citation>
    <scope>NUCLEOTIDE SEQUENCE</scope>
    <source>
        <strain evidence="1">CBS 578.67</strain>
    </source>
</reference>
<sequence>MVPFHTVSLVFDAPIMAIQKITKPTQVGVATVHSLNVKVATWFRATLKLRRCTCPTRKFAKPKKPDVVVDWHVQPIALPRKYANNSKPFCLVSGWRVPLLPSHMATLKQRRNIYAVINEEVRLCVHCQDKAARQTLAADDDAAMDAQY</sequence>
<dbReference type="AlphaFoldDB" id="A0A485KCA5"/>
<organism evidence="2 3">
    <name type="scientific">Aphanomyces stellatus</name>
    <dbReference type="NCBI Taxonomy" id="120398"/>
    <lineage>
        <taxon>Eukaryota</taxon>
        <taxon>Sar</taxon>
        <taxon>Stramenopiles</taxon>
        <taxon>Oomycota</taxon>
        <taxon>Saprolegniomycetes</taxon>
        <taxon>Saprolegniales</taxon>
        <taxon>Verrucalvaceae</taxon>
        <taxon>Aphanomyces</taxon>
    </lineage>
</organism>
<accession>A0A485KCA5</accession>
<name>A0A485KCA5_9STRA</name>
<dbReference type="EMBL" id="VJMH01001226">
    <property type="protein sequence ID" value="KAF0712618.1"/>
    <property type="molecule type" value="Genomic_DNA"/>
</dbReference>
<reference evidence="2 3" key="1">
    <citation type="submission" date="2019-03" db="EMBL/GenBank/DDBJ databases">
        <authorList>
            <person name="Gaulin E."/>
            <person name="Dumas B."/>
        </authorList>
    </citation>
    <scope>NUCLEOTIDE SEQUENCE [LARGE SCALE GENOMIC DNA]</scope>
    <source>
        <strain evidence="2">CBS 568.67</strain>
    </source>
</reference>
<dbReference type="OrthoDB" id="74572at2759"/>